<dbReference type="GO" id="GO:0005524">
    <property type="term" value="F:ATP binding"/>
    <property type="evidence" value="ECO:0007669"/>
    <property type="project" value="UniProtKB-KW"/>
</dbReference>
<dbReference type="InterPro" id="IPR014001">
    <property type="entry name" value="Helicase_ATP-bd"/>
</dbReference>
<dbReference type="InterPro" id="IPR044742">
    <property type="entry name" value="DEAD/DEAH_RhlB"/>
</dbReference>
<evidence type="ECO:0000259" key="6">
    <source>
        <dbReference type="PROSITE" id="PS51194"/>
    </source>
</evidence>
<dbReference type="CDD" id="cd18787">
    <property type="entry name" value="SF2_C_DEAD"/>
    <property type="match status" value="1"/>
</dbReference>
<feature type="domain" description="Helicase ATP-binding" evidence="5">
    <location>
        <begin position="45"/>
        <end position="218"/>
    </location>
</feature>
<proteinExistence type="predicted"/>
<dbReference type="GO" id="GO:0005840">
    <property type="term" value="C:ribosome"/>
    <property type="evidence" value="ECO:0007669"/>
    <property type="project" value="TreeGrafter"/>
</dbReference>
<dbReference type="InterPro" id="IPR001650">
    <property type="entry name" value="Helicase_C-like"/>
</dbReference>
<name>A0A7X1AX14_9BACT</name>
<dbReference type="InterPro" id="IPR027417">
    <property type="entry name" value="P-loop_NTPase"/>
</dbReference>
<evidence type="ECO:0000256" key="1">
    <source>
        <dbReference type="ARBA" id="ARBA00022741"/>
    </source>
</evidence>
<dbReference type="PROSITE" id="PS51192">
    <property type="entry name" value="HELICASE_ATP_BIND_1"/>
    <property type="match status" value="1"/>
</dbReference>
<keyword evidence="1" id="KW-0547">Nucleotide-binding</keyword>
<evidence type="ECO:0000313" key="7">
    <source>
        <dbReference type="EMBL" id="MBC2601531.1"/>
    </source>
</evidence>
<feature type="domain" description="Helicase C-terminal" evidence="6">
    <location>
        <begin position="244"/>
        <end position="390"/>
    </location>
</feature>
<dbReference type="GO" id="GO:0009409">
    <property type="term" value="P:response to cold"/>
    <property type="evidence" value="ECO:0007669"/>
    <property type="project" value="TreeGrafter"/>
</dbReference>
<dbReference type="InterPro" id="IPR011545">
    <property type="entry name" value="DEAD/DEAH_box_helicase_dom"/>
</dbReference>
<dbReference type="GO" id="GO:0003724">
    <property type="term" value="F:RNA helicase activity"/>
    <property type="evidence" value="ECO:0007669"/>
    <property type="project" value="TreeGrafter"/>
</dbReference>
<dbReference type="Proteomes" id="UP000525652">
    <property type="component" value="Unassembled WGS sequence"/>
</dbReference>
<dbReference type="Gene3D" id="3.40.50.300">
    <property type="entry name" value="P-loop containing nucleotide triphosphate hydrolases"/>
    <property type="match status" value="2"/>
</dbReference>
<dbReference type="InterPro" id="IPR050547">
    <property type="entry name" value="DEAD_box_RNA_helicases"/>
</dbReference>
<reference evidence="7 8" key="1">
    <citation type="submission" date="2020-07" db="EMBL/GenBank/DDBJ databases">
        <authorList>
            <person name="Feng X."/>
        </authorList>
    </citation>
    <scope>NUCLEOTIDE SEQUENCE [LARGE SCALE GENOMIC DNA]</scope>
    <source>
        <strain evidence="7 8">JCM14086</strain>
    </source>
</reference>
<organism evidence="7 8">
    <name type="scientific">Puniceicoccus vermicola</name>
    <dbReference type="NCBI Taxonomy" id="388746"/>
    <lineage>
        <taxon>Bacteria</taxon>
        <taxon>Pseudomonadati</taxon>
        <taxon>Verrucomicrobiota</taxon>
        <taxon>Opitutia</taxon>
        <taxon>Puniceicoccales</taxon>
        <taxon>Puniceicoccaceae</taxon>
        <taxon>Puniceicoccus</taxon>
    </lineage>
</organism>
<gene>
    <name evidence="7" type="ORF">H5P30_07040</name>
</gene>
<dbReference type="SMART" id="SM00487">
    <property type="entry name" value="DEXDc"/>
    <property type="match status" value="1"/>
</dbReference>
<evidence type="ECO:0000256" key="2">
    <source>
        <dbReference type="ARBA" id="ARBA00022801"/>
    </source>
</evidence>
<keyword evidence="8" id="KW-1185">Reference proteome</keyword>
<accession>A0A7X1AX14</accession>
<dbReference type="GO" id="GO:0033592">
    <property type="term" value="F:RNA strand annealing activity"/>
    <property type="evidence" value="ECO:0007669"/>
    <property type="project" value="TreeGrafter"/>
</dbReference>
<keyword evidence="3 7" id="KW-0347">Helicase</keyword>
<evidence type="ECO:0000256" key="4">
    <source>
        <dbReference type="ARBA" id="ARBA00022840"/>
    </source>
</evidence>
<dbReference type="CDD" id="cd00268">
    <property type="entry name" value="DEADc"/>
    <property type="match status" value="1"/>
</dbReference>
<dbReference type="AlphaFoldDB" id="A0A7X1AX14"/>
<dbReference type="EMBL" id="JACHVA010000053">
    <property type="protein sequence ID" value="MBC2601531.1"/>
    <property type="molecule type" value="Genomic_DNA"/>
</dbReference>
<comment type="caution">
    <text evidence="7">The sequence shown here is derived from an EMBL/GenBank/DDBJ whole genome shotgun (WGS) entry which is preliminary data.</text>
</comment>
<dbReference type="PANTHER" id="PTHR47963:SF7">
    <property type="entry name" value="ATP-DEPENDENT RNA HELICASE YFML-RELATED"/>
    <property type="match status" value="1"/>
</dbReference>
<dbReference type="PROSITE" id="PS51194">
    <property type="entry name" value="HELICASE_CTER"/>
    <property type="match status" value="1"/>
</dbReference>
<dbReference type="SUPFAM" id="SSF52540">
    <property type="entry name" value="P-loop containing nucleoside triphosphate hydrolases"/>
    <property type="match status" value="1"/>
</dbReference>
<dbReference type="PANTHER" id="PTHR47963">
    <property type="entry name" value="DEAD-BOX ATP-DEPENDENT RNA HELICASE 47, MITOCHONDRIAL"/>
    <property type="match status" value="1"/>
</dbReference>
<dbReference type="SMART" id="SM00490">
    <property type="entry name" value="HELICc"/>
    <property type="match status" value="1"/>
</dbReference>
<sequence>MLFRLSHVTVDPMSTFKTIGISYSFLRELDRLKMRTPSDIQIQAYPFLSKGKDAWLNAPTGSGKTLAYLIPLLERTDTSTKDIQVAVIAPTQELAVQIHEAVRTLDANGNLAIRSQLLIGNASSKRQKEQLKKKKPHIVIGSSGRMIELVQAGKLKLHNVRAVSIDEADVMLSEDHIGNLEALLKRMPRDRQLVFSSATEKADAFRIAQEMGKEVAWVTGENIESDSTIEHFYVDSDYHHRADTLRKLLRAVQPQRALIFTHRNRGAKELGNGFERFDIPHAVLHGELSKFERESALKRFRTGTVPYLISSDVSARGLDIQGLTHIINFDIPTLPDDYLHRVGRTGRMGEAGVAISIVAGDEVRLIRRYEADLDITVKRGKLQGGVFDLSPANDSPAEDSSS</sequence>
<dbReference type="Pfam" id="PF00271">
    <property type="entry name" value="Helicase_C"/>
    <property type="match status" value="1"/>
</dbReference>
<dbReference type="GO" id="GO:0016787">
    <property type="term" value="F:hydrolase activity"/>
    <property type="evidence" value="ECO:0007669"/>
    <property type="project" value="UniProtKB-KW"/>
</dbReference>
<dbReference type="Pfam" id="PF00270">
    <property type="entry name" value="DEAD"/>
    <property type="match status" value="1"/>
</dbReference>
<keyword evidence="2" id="KW-0378">Hydrolase</keyword>
<evidence type="ECO:0000313" key="8">
    <source>
        <dbReference type="Proteomes" id="UP000525652"/>
    </source>
</evidence>
<keyword evidence="4" id="KW-0067">ATP-binding</keyword>
<evidence type="ECO:0000259" key="5">
    <source>
        <dbReference type="PROSITE" id="PS51192"/>
    </source>
</evidence>
<evidence type="ECO:0000256" key="3">
    <source>
        <dbReference type="ARBA" id="ARBA00022806"/>
    </source>
</evidence>
<dbReference type="GO" id="GO:0005829">
    <property type="term" value="C:cytosol"/>
    <property type="evidence" value="ECO:0007669"/>
    <property type="project" value="TreeGrafter"/>
</dbReference>
<protein>
    <submittedName>
        <fullName evidence="7">DEAD/DEAH box helicase</fullName>
    </submittedName>
</protein>